<dbReference type="SUPFAM" id="SSF48371">
    <property type="entry name" value="ARM repeat"/>
    <property type="match status" value="1"/>
</dbReference>
<evidence type="ECO:0000256" key="3">
    <source>
        <dbReference type="ARBA" id="ARBA00022737"/>
    </source>
</evidence>
<dbReference type="PANTHER" id="PTHR14978:SF0">
    <property type="entry name" value="BETA-CATENIN-LIKE PROTEIN 1"/>
    <property type="match status" value="1"/>
</dbReference>
<dbReference type="PROSITE" id="PS50176">
    <property type="entry name" value="ARM_REPEAT"/>
    <property type="match status" value="1"/>
</dbReference>
<feature type="compositionally biased region" description="Low complexity" evidence="7">
    <location>
        <begin position="628"/>
        <end position="650"/>
    </location>
</feature>
<dbReference type="Gene3D" id="1.25.10.10">
    <property type="entry name" value="Leucine-rich Repeat Variant"/>
    <property type="match status" value="1"/>
</dbReference>
<keyword evidence="4" id="KW-0175">Coiled coil</keyword>
<dbReference type="InterPro" id="IPR013180">
    <property type="entry name" value="CTNNBL1_N"/>
</dbReference>
<comment type="caution">
    <text evidence="9">The sequence shown here is derived from an EMBL/GenBank/DDBJ whole genome shotgun (WGS) entry which is preliminary data.</text>
</comment>
<accession>A0ABR2YRB1</accession>
<organism evidence="9 10">
    <name type="scientific">Coccomyxa subellipsoidea</name>
    <dbReference type="NCBI Taxonomy" id="248742"/>
    <lineage>
        <taxon>Eukaryota</taxon>
        <taxon>Viridiplantae</taxon>
        <taxon>Chlorophyta</taxon>
        <taxon>core chlorophytes</taxon>
        <taxon>Trebouxiophyceae</taxon>
        <taxon>Trebouxiophyceae incertae sedis</taxon>
        <taxon>Coccomyxaceae</taxon>
        <taxon>Coccomyxa</taxon>
    </lineage>
</organism>
<sequence length="733" mass="82522">MSRDAPVAVLQAAFNSIVGGLQDKQKDTATQQDFIASSKFEGAKPGFFFSLGSKGVGYYADPNQPKAPEQQADEPPKKAVVQIDPEQLLREAEEQAEEAGNDQALLDARGLKRLVLSFDRKYKENLEARMKHADAPEKFMASELDLDEEVHRLQAIAGYPELYPELVRLGAVPSILTLLSHENGDIAASAIELLRELTDADAIEDSEEDAKELVDAMVENSALESLVQRLSTFNEASDEEALAVTNTLSIFENMVELSPGVAEELVKRTRVLKWMLQRLKSREFDVNKGTVGEVLAVLLQSSQENAQKLADLNGIDILLQAIAPYKNRPATTDDETEYVENLFNALCSTLMTPKNRQLFVEAEGVELMVLILKQKKSVRAGALKALDFACTRCPAACERFVDVLGLKTLFSIFMGKSKIKRRKGEEGHEGDEEERVVSIISSLLHNLARGSRRDRVCAKFVENEFEKCDHIMELYTRYDGRVRAEEERLADMPEEDLEDMDEDYMLVARMEAGLFTLQQCSLIMGHLWFYGDVSLRKRILLLLHQQGLTLEGVRGKLKEFHNAIGDEGGAEEADRQRGKVMRLLLELGYKEEEAPLPLAPPDAAEPAANGTAADAEEDADPFNLDSLPETAAAPPPAEARQAAAASTADAENGRSSRRGAEGDEEKEKEQRRHRDKDDKHRERHKEKREHKDRDRERGKDRDTDRDRKERHREKRGHERGDEEKEDRKRERHR</sequence>
<evidence type="ECO:0000259" key="8">
    <source>
        <dbReference type="SMART" id="SM01156"/>
    </source>
</evidence>
<feature type="repeat" description="ARM" evidence="6">
    <location>
        <begin position="170"/>
        <end position="198"/>
    </location>
</feature>
<feature type="compositionally biased region" description="Basic and acidic residues" evidence="7">
    <location>
        <begin position="651"/>
        <end position="680"/>
    </location>
</feature>
<feature type="region of interest" description="Disordered" evidence="7">
    <location>
        <begin position="595"/>
        <end position="733"/>
    </location>
</feature>
<dbReference type="EMBL" id="JALJOT010000007">
    <property type="protein sequence ID" value="KAK9909135.1"/>
    <property type="molecule type" value="Genomic_DNA"/>
</dbReference>
<feature type="domain" description="Beta-catenin-like protein 1 N-terminal" evidence="8">
    <location>
        <begin position="81"/>
        <end position="191"/>
    </location>
</feature>
<dbReference type="Proteomes" id="UP001491310">
    <property type="component" value="Unassembled WGS sequence"/>
</dbReference>
<feature type="compositionally biased region" description="Basic and acidic residues" evidence="7">
    <location>
        <begin position="715"/>
        <end position="733"/>
    </location>
</feature>
<evidence type="ECO:0000256" key="4">
    <source>
        <dbReference type="ARBA" id="ARBA00023054"/>
    </source>
</evidence>
<evidence type="ECO:0000256" key="1">
    <source>
        <dbReference type="ARBA" id="ARBA00004123"/>
    </source>
</evidence>
<evidence type="ECO:0000256" key="7">
    <source>
        <dbReference type="SAM" id="MobiDB-lite"/>
    </source>
</evidence>
<keyword evidence="5" id="KW-0539">Nucleus</keyword>
<name>A0ABR2YRB1_9CHLO</name>
<dbReference type="InterPro" id="IPR039678">
    <property type="entry name" value="CTNNBL1"/>
</dbReference>
<comment type="subcellular location">
    <subcellularLocation>
        <location evidence="1">Nucleus</location>
    </subcellularLocation>
</comment>
<feature type="compositionally biased region" description="Basic and acidic residues" evidence="7">
    <location>
        <begin position="689"/>
        <end position="707"/>
    </location>
</feature>
<gene>
    <name evidence="9" type="ORF">WJX75_007726</name>
</gene>
<dbReference type="InterPro" id="IPR016024">
    <property type="entry name" value="ARM-type_fold"/>
</dbReference>
<evidence type="ECO:0000313" key="9">
    <source>
        <dbReference type="EMBL" id="KAK9909135.1"/>
    </source>
</evidence>
<dbReference type="InterPro" id="IPR011989">
    <property type="entry name" value="ARM-like"/>
</dbReference>
<dbReference type="InterPro" id="IPR000225">
    <property type="entry name" value="Armadillo"/>
</dbReference>
<dbReference type="PANTHER" id="PTHR14978">
    <property type="entry name" value="BETA-CATENIN-LIKE PROTEIN 1 NUCLEAR ASSOCIATED PROTEIN"/>
    <property type="match status" value="1"/>
</dbReference>
<keyword evidence="3" id="KW-0677">Repeat</keyword>
<keyword evidence="2" id="KW-0597">Phosphoprotein</keyword>
<proteinExistence type="predicted"/>
<reference evidence="9 10" key="1">
    <citation type="journal article" date="2024" name="Nat. Commun.">
        <title>Phylogenomics reveals the evolutionary origins of lichenization in chlorophyte algae.</title>
        <authorList>
            <person name="Puginier C."/>
            <person name="Libourel C."/>
            <person name="Otte J."/>
            <person name="Skaloud P."/>
            <person name="Haon M."/>
            <person name="Grisel S."/>
            <person name="Petersen M."/>
            <person name="Berrin J.G."/>
            <person name="Delaux P.M."/>
            <person name="Dal Grande F."/>
            <person name="Keller J."/>
        </authorList>
    </citation>
    <scope>NUCLEOTIDE SEQUENCE [LARGE SCALE GENOMIC DNA]</scope>
    <source>
        <strain evidence="9 10">SAG 216-7</strain>
    </source>
</reference>
<evidence type="ECO:0000256" key="5">
    <source>
        <dbReference type="ARBA" id="ARBA00023242"/>
    </source>
</evidence>
<evidence type="ECO:0000256" key="6">
    <source>
        <dbReference type="PROSITE-ProRule" id="PRU00259"/>
    </source>
</evidence>
<dbReference type="SMART" id="SM01156">
    <property type="entry name" value="DUF1716"/>
    <property type="match status" value="1"/>
</dbReference>
<dbReference type="SMART" id="SM00185">
    <property type="entry name" value="ARM"/>
    <property type="match status" value="5"/>
</dbReference>
<dbReference type="Pfam" id="PF08216">
    <property type="entry name" value="CTNNBL"/>
    <property type="match status" value="1"/>
</dbReference>
<keyword evidence="10" id="KW-1185">Reference proteome</keyword>
<evidence type="ECO:0000313" key="10">
    <source>
        <dbReference type="Proteomes" id="UP001491310"/>
    </source>
</evidence>
<evidence type="ECO:0000256" key="2">
    <source>
        <dbReference type="ARBA" id="ARBA00022553"/>
    </source>
</evidence>
<protein>
    <recommendedName>
        <fullName evidence="8">Beta-catenin-like protein 1 N-terminal domain-containing protein</fullName>
    </recommendedName>
</protein>